<dbReference type="GO" id="GO:0005886">
    <property type="term" value="C:plasma membrane"/>
    <property type="evidence" value="ECO:0007669"/>
    <property type="project" value="UniProtKB-SubCell"/>
</dbReference>
<keyword evidence="11" id="KW-0067">ATP-binding</keyword>
<evidence type="ECO:0000256" key="4">
    <source>
        <dbReference type="ARBA" id="ARBA00022475"/>
    </source>
</evidence>
<evidence type="ECO:0000256" key="2">
    <source>
        <dbReference type="ARBA" id="ARBA00004429"/>
    </source>
</evidence>
<dbReference type="InterPro" id="IPR036097">
    <property type="entry name" value="HisK_dim/P_sf"/>
</dbReference>
<reference evidence="19" key="1">
    <citation type="journal article" date="2020" name="mSystems">
        <title>Genome- and Community-Level Interaction Insights into Carbon Utilization and Element Cycling Functions of Hydrothermarchaeota in Hydrothermal Sediment.</title>
        <authorList>
            <person name="Zhou Z."/>
            <person name="Liu Y."/>
            <person name="Xu W."/>
            <person name="Pan J."/>
            <person name="Luo Z.H."/>
            <person name="Li M."/>
        </authorList>
    </citation>
    <scope>NUCLEOTIDE SEQUENCE [LARGE SCALE GENOMIC DNA]</scope>
    <source>
        <strain evidence="19">HyVt-443</strain>
    </source>
</reference>
<dbReference type="CDD" id="cd12914">
    <property type="entry name" value="PDC1_DGC_like"/>
    <property type="match status" value="1"/>
</dbReference>
<accession>A0A831RJX5</accession>
<keyword evidence="8 17" id="KW-0812">Transmembrane</keyword>
<dbReference type="Proteomes" id="UP000886251">
    <property type="component" value="Unassembled WGS sequence"/>
</dbReference>
<proteinExistence type="predicted"/>
<dbReference type="CDD" id="cd00082">
    <property type="entry name" value="HisKA"/>
    <property type="match status" value="1"/>
</dbReference>
<keyword evidence="16" id="KW-0175">Coiled coil</keyword>
<evidence type="ECO:0000313" key="19">
    <source>
        <dbReference type="EMBL" id="HEB95252.1"/>
    </source>
</evidence>
<comment type="caution">
    <text evidence="19">The sequence shown here is derived from an EMBL/GenBank/DDBJ whole genome shotgun (WGS) entry which is preliminary data.</text>
</comment>
<dbReference type="EMBL" id="DRKP01000025">
    <property type="protein sequence ID" value="HEB95252.1"/>
    <property type="molecule type" value="Genomic_DNA"/>
</dbReference>
<evidence type="ECO:0000256" key="12">
    <source>
        <dbReference type="ARBA" id="ARBA00022989"/>
    </source>
</evidence>
<dbReference type="SUPFAM" id="SSF103190">
    <property type="entry name" value="Sensory domain-like"/>
    <property type="match status" value="1"/>
</dbReference>
<name>A0A831RJX5_9GAMM</name>
<gene>
    <name evidence="19" type="ORF">ENI96_02320</name>
</gene>
<dbReference type="Gene3D" id="6.10.250.3020">
    <property type="match status" value="1"/>
</dbReference>
<dbReference type="EC" id="2.7.13.3" evidence="3"/>
<feature type="domain" description="Signal transduction histidine kinase dimerisation/phosphoacceptor" evidence="18">
    <location>
        <begin position="362"/>
        <end position="430"/>
    </location>
</feature>
<evidence type="ECO:0000256" key="5">
    <source>
        <dbReference type="ARBA" id="ARBA00022519"/>
    </source>
</evidence>
<evidence type="ECO:0000256" key="14">
    <source>
        <dbReference type="ARBA" id="ARBA00023136"/>
    </source>
</evidence>
<evidence type="ECO:0000256" key="1">
    <source>
        <dbReference type="ARBA" id="ARBA00000085"/>
    </source>
</evidence>
<evidence type="ECO:0000256" key="9">
    <source>
        <dbReference type="ARBA" id="ARBA00022741"/>
    </source>
</evidence>
<dbReference type="FunFam" id="1.10.287.130:FF:000049">
    <property type="entry name" value="C4-dicarboxylate transport sensor protein DctB"/>
    <property type="match status" value="1"/>
</dbReference>
<organism evidence="19">
    <name type="scientific">Sedimenticola thiotaurini</name>
    <dbReference type="NCBI Taxonomy" id="1543721"/>
    <lineage>
        <taxon>Bacteria</taxon>
        <taxon>Pseudomonadati</taxon>
        <taxon>Pseudomonadota</taxon>
        <taxon>Gammaproteobacteria</taxon>
        <taxon>Chromatiales</taxon>
        <taxon>Sedimenticolaceae</taxon>
        <taxon>Sedimenticola</taxon>
    </lineage>
</organism>
<evidence type="ECO:0000256" key="8">
    <source>
        <dbReference type="ARBA" id="ARBA00022692"/>
    </source>
</evidence>
<feature type="transmembrane region" description="Helical" evidence="17">
    <location>
        <begin position="295"/>
        <end position="315"/>
    </location>
</feature>
<evidence type="ECO:0000256" key="13">
    <source>
        <dbReference type="ARBA" id="ARBA00023012"/>
    </source>
</evidence>
<keyword evidence="7" id="KW-0808">Transferase</keyword>
<dbReference type="GO" id="GO:0005524">
    <property type="term" value="F:ATP binding"/>
    <property type="evidence" value="ECO:0007669"/>
    <property type="project" value="UniProtKB-KW"/>
</dbReference>
<comment type="subcellular location">
    <subcellularLocation>
        <location evidence="2">Cell inner membrane</location>
        <topology evidence="2">Multi-pass membrane protein</topology>
    </subcellularLocation>
</comment>
<dbReference type="Pfam" id="PF00512">
    <property type="entry name" value="HisKA"/>
    <property type="match status" value="1"/>
</dbReference>
<protein>
    <recommendedName>
        <fullName evidence="15">C4-dicarboxylate transport sensor protein DctB</fullName>
        <ecNumber evidence="3">2.7.13.3</ecNumber>
    </recommendedName>
</protein>
<dbReference type="AlphaFoldDB" id="A0A831RJX5"/>
<keyword evidence="12 17" id="KW-1133">Transmembrane helix</keyword>
<dbReference type="SUPFAM" id="SSF47384">
    <property type="entry name" value="Homodimeric domain of signal transducing histidine kinase"/>
    <property type="match status" value="1"/>
</dbReference>
<evidence type="ECO:0000256" key="11">
    <source>
        <dbReference type="ARBA" id="ARBA00022840"/>
    </source>
</evidence>
<dbReference type="Pfam" id="PF02743">
    <property type="entry name" value="dCache_1"/>
    <property type="match status" value="1"/>
</dbReference>
<dbReference type="InterPro" id="IPR033479">
    <property type="entry name" value="dCache_1"/>
</dbReference>
<dbReference type="InterPro" id="IPR003661">
    <property type="entry name" value="HisK_dim/P_dom"/>
</dbReference>
<dbReference type="FunFam" id="3.30.450.20:FF:000127">
    <property type="entry name" value="C4-dicarboxylate transport sensor protein"/>
    <property type="match status" value="1"/>
</dbReference>
<evidence type="ECO:0000256" key="16">
    <source>
        <dbReference type="SAM" id="Coils"/>
    </source>
</evidence>
<evidence type="ECO:0000256" key="10">
    <source>
        <dbReference type="ARBA" id="ARBA00022777"/>
    </source>
</evidence>
<dbReference type="PANTHER" id="PTHR43065">
    <property type="entry name" value="SENSOR HISTIDINE KINASE"/>
    <property type="match status" value="1"/>
</dbReference>
<dbReference type="Gene3D" id="3.30.450.20">
    <property type="entry name" value="PAS domain"/>
    <property type="match status" value="2"/>
</dbReference>
<evidence type="ECO:0000256" key="3">
    <source>
        <dbReference type="ARBA" id="ARBA00012438"/>
    </source>
</evidence>
<dbReference type="InterPro" id="IPR029151">
    <property type="entry name" value="Sensor-like_sf"/>
</dbReference>
<sequence>MRSLNRRHGVWLLVFAAFCLLLWTGARWARQVALAELQQQARLDLERYVAHLQGQLEKYEFLPVVLASNRRLVSLLQHPEDPKRIEALNRYLETINRITGTSDTYLMDREGLTIAASNWQSERPFVGRNFSYRPYFKEAMKGNLGRYFALGTTSNKRGYYFAYPVRHQGRILGAVVIKLDLAATERNWSRPGTEFIVTDPDGVVFITTHRGWRFKTLTPLTPEVYRRIRESRRYVDAPIEPLPIDSSEELSGGVRLLRIGTDPPGEFLVQEMAMPQAGWKVQVLSRTDAIARQQIRTLAFLAILFIALLLLALFWNQRRKRLRERVRFERQAKRMLETRVQEQTRELQKAQDALIQSAKLAVIGQLSTGISHELNQPLAAIRTYADNARALLQRGRQEAASENLSHISELTERMARISSQLKIFARRTSGETTPVPLSAAIDDSLDLLAARLR</sequence>
<evidence type="ECO:0000256" key="15">
    <source>
        <dbReference type="ARBA" id="ARBA00073143"/>
    </source>
</evidence>
<keyword evidence="14 17" id="KW-0472">Membrane</keyword>
<comment type="catalytic activity">
    <reaction evidence="1">
        <text>ATP + protein L-histidine = ADP + protein N-phospho-L-histidine.</text>
        <dbReference type="EC" id="2.7.13.3"/>
    </reaction>
</comment>
<evidence type="ECO:0000256" key="7">
    <source>
        <dbReference type="ARBA" id="ARBA00022679"/>
    </source>
</evidence>
<keyword evidence="10 19" id="KW-0418">Kinase</keyword>
<dbReference type="Gene3D" id="1.10.287.130">
    <property type="match status" value="1"/>
</dbReference>
<evidence type="ECO:0000259" key="18">
    <source>
        <dbReference type="SMART" id="SM00388"/>
    </source>
</evidence>
<dbReference type="SMART" id="SM00388">
    <property type="entry name" value="HisKA"/>
    <property type="match status" value="1"/>
</dbReference>
<evidence type="ECO:0000256" key="6">
    <source>
        <dbReference type="ARBA" id="ARBA00022553"/>
    </source>
</evidence>
<keyword evidence="5" id="KW-0997">Cell inner membrane</keyword>
<keyword evidence="13" id="KW-0902">Two-component regulatory system</keyword>
<keyword evidence="4" id="KW-1003">Cell membrane</keyword>
<evidence type="ECO:0000256" key="17">
    <source>
        <dbReference type="SAM" id="Phobius"/>
    </source>
</evidence>
<keyword evidence="6" id="KW-0597">Phosphoprotein</keyword>
<dbReference type="PANTHER" id="PTHR43065:SF46">
    <property type="entry name" value="C4-DICARBOXYLATE TRANSPORT SENSOR PROTEIN DCTB"/>
    <property type="match status" value="1"/>
</dbReference>
<dbReference type="GO" id="GO:0000155">
    <property type="term" value="F:phosphorelay sensor kinase activity"/>
    <property type="evidence" value="ECO:0007669"/>
    <property type="project" value="InterPro"/>
</dbReference>
<feature type="non-terminal residue" evidence="19">
    <location>
        <position position="453"/>
    </location>
</feature>
<feature type="coiled-coil region" evidence="16">
    <location>
        <begin position="319"/>
        <end position="353"/>
    </location>
</feature>
<keyword evidence="9" id="KW-0547">Nucleotide-binding</keyword>